<comment type="caution">
    <text evidence="1">The sequence shown here is derived from an EMBL/GenBank/DDBJ whole genome shotgun (WGS) entry which is preliminary data.</text>
</comment>
<name>A0ABD3MQP8_9STRA</name>
<dbReference type="EMBL" id="JALLAZ020001743">
    <property type="protein sequence ID" value="KAL3765767.1"/>
    <property type="molecule type" value="Genomic_DNA"/>
</dbReference>
<accession>A0ABD3MQP8</accession>
<evidence type="ECO:0000313" key="1">
    <source>
        <dbReference type="EMBL" id="KAL3765767.1"/>
    </source>
</evidence>
<evidence type="ECO:0008006" key="3">
    <source>
        <dbReference type="Google" id="ProtNLM"/>
    </source>
</evidence>
<proteinExistence type="predicted"/>
<dbReference type="Proteomes" id="UP001530315">
    <property type="component" value="Unassembled WGS sequence"/>
</dbReference>
<gene>
    <name evidence="1" type="ORF">ACHAW5_004174</name>
</gene>
<keyword evidence="2" id="KW-1185">Reference proteome</keyword>
<reference evidence="1 2" key="1">
    <citation type="submission" date="2024-10" db="EMBL/GenBank/DDBJ databases">
        <title>Updated reference genomes for cyclostephanoid diatoms.</title>
        <authorList>
            <person name="Roberts W.R."/>
            <person name="Alverson A.J."/>
        </authorList>
    </citation>
    <scope>NUCLEOTIDE SEQUENCE [LARGE SCALE GENOMIC DNA]</scope>
    <source>
        <strain evidence="1 2">AJA276-08</strain>
    </source>
</reference>
<organism evidence="1 2">
    <name type="scientific">Stephanodiscus triporus</name>
    <dbReference type="NCBI Taxonomy" id="2934178"/>
    <lineage>
        <taxon>Eukaryota</taxon>
        <taxon>Sar</taxon>
        <taxon>Stramenopiles</taxon>
        <taxon>Ochrophyta</taxon>
        <taxon>Bacillariophyta</taxon>
        <taxon>Coscinodiscophyceae</taxon>
        <taxon>Thalassiosirophycidae</taxon>
        <taxon>Stephanodiscales</taxon>
        <taxon>Stephanodiscaceae</taxon>
        <taxon>Stephanodiscus</taxon>
    </lineage>
</organism>
<protein>
    <recommendedName>
        <fullName evidence="3">Amine oxidase</fullName>
    </recommendedName>
</protein>
<sequence length="105" mass="11380">MPHPDESLTSAAIRAVVEFLGVEESEVRALDMISPVTVYAPLGPRIIIQLIPLYATAPLPAAPLKDADIEDNVTPYDWYTLPNALKNLDNRSAAALQSLSLNVEP</sequence>
<dbReference type="AlphaFoldDB" id="A0ABD3MQP8"/>
<evidence type="ECO:0000313" key="2">
    <source>
        <dbReference type="Proteomes" id="UP001530315"/>
    </source>
</evidence>